<sequence length="154" mass="16773">MDRYVTVHQGEVFYTTELLARLEGIERGPAGNTSLAAAISIAQELPEDAIIVVQETEYTGAGKHDNAQLSFARQNGIRISFGDPEEEVPGESIVLPANPGLLKAQDVDIDHMRRSLITHAASTVEHAPTVEDIRFLAEETKSSEAFVTETLKAE</sequence>
<dbReference type="AlphaFoldDB" id="A0A645B5N0"/>
<name>A0A645B5N0_9ZZZZ</name>
<accession>A0A645B5N0</accession>
<dbReference type="EC" id="2.3.1.263" evidence="1"/>
<dbReference type="Gene3D" id="3.40.50.1100">
    <property type="match status" value="1"/>
</dbReference>
<organism evidence="1">
    <name type="scientific">bioreactor metagenome</name>
    <dbReference type="NCBI Taxonomy" id="1076179"/>
    <lineage>
        <taxon>unclassified sequences</taxon>
        <taxon>metagenomes</taxon>
        <taxon>ecological metagenomes</taxon>
    </lineage>
</organism>
<comment type="caution">
    <text evidence="1">The sequence shown here is derived from an EMBL/GenBank/DDBJ whole genome shotgun (WGS) entry which is preliminary data.</text>
</comment>
<protein>
    <submittedName>
        <fullName evidence="1">2-amino-4-ketopentanoate thiolase beta subunit</fullName>
        <ecNumber evidence="1">2.3.1.263</ecNumber>
    </submittedName>
</protein>
<reference evidence="1" key="1">
    <citation type="submission" date="2019-08" db="EMBL/GenBank/DDBJ databases">
        <authorList>
            <person name="Kucharzyk K."/>
            <person name="Murdoch R.W."/>
            <person name="Higgins S."/>
            <person name="Loffler F."/>
        </authorList>
    </citation>
    <scope>NUCLEOTIDE SEQUENCE</scope>
</reference>
<proteinExistence type="predicted"/>
<keyword evidence="1" id="KW-0808">Transferase</keyword>
<dbReference type="InterPro" id="IPR036052">
    <property type="entry name" value="TrpB-like_PALP_sf"/>
</dbReference>
<keyword evidence="1" id="KW-0012">Acyltransferase</keyword>
<dbReference type="SUPFAM" id="SSF53686">
    <property type="entry name" value="Tryptophan synthase beta subunit-like PLP-dependent enzymes"/>
    <property type="match status" value="1"/>
</dbReference>
<dbReference type="GO" id="GO:0016746">
    <property type="term" value="F:acyltransferase activity"/>
    <property type="evidence" value="ECO:0007669"/>
    <property type="project" value="UniProtKB-KW"/>
</dbReference>
<dbReference type="EMBL" id="VSSQ01017957">
    <property type="protein sequence ID" value="MPM60739.1"/>
    <property type="molecule type" value="Genomic_DNA"/>
</dbReference>
<evidence type="ECO:0000313" key="1">
    <source>
        <dbReference type="EMBL" id="MPM60739.1"/>
    </source>
</evidence>
<gene>
    <name evidence="1" type="primary">ortB_4</name>
    <name evidence="1" type="ORF">SDC9_107591</name>
</gene>